<comment type="subcellular location">
    <subcellularLocation>
        <location evidence="1">Cell membrane</location>
        <topology evidence="1">Multi-pass membrane protein</topology>
    </subcellularLocation>
</comment>
<feature type="transmembrane region" description="Helical" evidence="6">
    <location>
        <begin position="336"/>
        <end position="356"/>
    </location>
</feature>
<keyword evidence="4 6" id="KW-1133">Transmembrane helix</keyword>
<feature type="transmembrane region" description="Helical" evidence="6">
    <location>
        <begin position="123"/>
        <end position="143"/>
    </location>
</feature>
<accession>A0ABT5JBF3</accession>
<keyword evidence="5 6" id="KW-0472">Membrane</keyword>
<evidence type="ECO:0000256" key="2">
    <source>
        <dbReference type="ARBA" id="ARBA00022475"/>
    </source>
</evidence>
<evidence type="ECO:0000256" key="6">
    <source>
        <dbReference type="SAM" id="Phobius"/>
    </source>
</evidence>
<feature type="transmembrane region" description="Helical" evidence="6">
    <location>
        <begin position="376"/>
        <end position="396"/>
    </location>
</feature>
<comment type="caution">
    <text evidence="7">The sequence shown here is derived from an EMBL/GenBank/DDBJ whole genome shotgun (WGS) entry which is preliminary data.</text>
</comment>
<dbReference type="InterPro" id="IPR050833">
    <property type="entry name" value="Poly_Biosynth_Transport"/>
</dbReference>
<organism evidence="7 8">
    <name type="scientific">Rhodoplanes tepidamans</name>
    <name type="common">Rhodoplanes cryptolactis</name>
    <dbReference type="NCBI Taxonomy" id="200616"/>
    <lineage>
        <taxon>Bacteria</taxon>
        <taxon>Pseudomonadati</taxon>
        <taxon>Pseudomonadota</taxon>
        <taxon>Alphaproteobacteria</taxon>
        <taxon>Hyphomicrobiales</taxon>
        <taxon>Nitrobacteraceae</taxon>
        <taxon>Rhodoplanes</taxon>
    </lineage>
</organism>
<protein>
    <recommendedName>
        <fullName evidence="9">Polysaccharide biosynthesis protein</fullName>
    </recommendedName>
</protein>
<evidence type="ECO:0000313" key="8">
    <source>
        <dbReference type="Proteomes" id="UP001165652"/>
    </source>
</evidence>
<evidence type="ECO:0000256" key="4">
    <source>
        <dbReference type="ARBA" id="ARBA00022989"/>
    </source>
</evidence>
<dbReference type="PANTHER" id="PTHR30250:SF26">
    <property type="entry name" value="PSMA PROTEIN"/>
    <property type="match status" value="1"/>
</dbReference>
<feature type="transmembrane region" description="Helical" evidence="6">
    <location>
        <begin position="44"/>
        <end position="67"/>
    </location>
</feature>
<evidence type="ECO:0008006" key="9">
    <source>
        <dbReference type="Google" id="ProtNLM"/>
    </source>
</evidence>
<evidence type="ECO:0000256" key="1">
    <source>
        <dbReference type="ARBA" id="ARBA00004651"/>
    </source>
</evidence>
<feature type="transmembrane region" description="Helical" evidence="6">
    <location>
        <begin position="302"/>
        <end position="324"/>
    </location>
</feature>
<proteinExistence type="predicted"/>
<feature type="transmembrane region" description="Helical" evidence="6">
    <location>
        <begin position="155"/>
        <end position="178"/>
    </location>
</feature>
<sequence>MSLRRRTVDNTVANIVGVGLTALAQLATVPVLSAAWGIAGFGTWLMLATIPTWLALGDFGFGTAATAEMIAAAARGERARVVAVFQSVLLLTLLAAATAVALASPLLVADRLPGLPGWAAAHGPAVAVLVAYAAAALVSRLFLAALRASGHYASATIAFETATCLECLAMLGAALLGADHLGCALVLLGCRAVMTAAFAALLTHRVPDLRPGLAHASAADLRRLLSPAVATLAFPIAFAVNIQGMTLVAGTVLSPVAVAVLEPVRTASRVAIQVTGAVNRATMPEFAAATARGDHAAVRKLVAVNVGVAAGVLLPGAAAFVLLGRTVVEIWSGGRIVPEAGFVLLMGIAMLIHGLWHFTANLLLAVNAHADFARVLVASALVSVAAAVPAAHLFGLDGIAGTVLLSESLCLLGVCHAVDRSGLAKAWAPARAVPAP</sequence>
<reference evidence="7" key="1">
    <citation type="journal article" date="2023" name="Microbiol Resour">
        <title>Genome Sequences of Rhodoplanes serenus and Two Thermotolerant Strains, Rhodoplanes tepidamans and 'Rhodoplanes cryptolactis,' Further Refine the Genus.</title>
        <authorList>
            <person name="Rayyan A.A."/>
            <person name="Kyndt J.A."/>
        </authorList>
    </citation>
    <scope>NUCLEOTIDE SEQUENCE</scope>
    <source>
        <strain evidence="7">DSM 9987</strain>
    </source>
</reference>
<feature type="transmembrane region" description="Helical" evidence="6">
    <location>
        <begin position="79"/>
        <end position="103"/>
    </location>
</feature>
<evidence type="ECO:0000313" key="7">
    <source>
        <dbReference type="EMBL" id="MDC7786711.1"/>
    </source>
</evidence>
<keyword evidence="3 6" id="KW-0812">Transmembrane</keyword>
<dbReference type="PANTHER" id="PTHR30250">
    <property type="entry name" value="PST FAMILY PREDICTED COLANIC ACID TRANSPORTER"/>
    <property type="match status" value="1"/>
</dbReference>
<keyword evidence="2" id="KW-1003">Cell membrane</keyword>
<evidence type="ECO:0000256" key="3">
    <source>
        <dbReference type="ARBA" id="ARBA00022692"/>
    </source>
</evidence>
<gene>
    <name evidence="7" type="ORF">PQJ73_13535</name>
</gene>
<keyword evidence="8" id="KW-1185">Reference proteome</keyword>
<dbReference type="Proteomes" id="UP001165652">
    <property type="component" value="Unassembled WGS sequence"/>
</dbReference>
<feature type="transmembrane region" description="Helical" evidence="6">
    <location>
        <begin position="12"/>
        <end position="38"/>
    </location>
</feature>
<reference evidence="7" key="2">
    <citation type="submission" date="2023-02" db="EMBL/GenBank/DDBJ databases">
        <authorList>
            <person name="Rayyan A."/>
            <person name="Meyer T."/>
            <person name="Kyndt J.A."/>
        </authorList>
    </citation>
    <scope>NUCLEOTIDE SEQUENCE</scope>
    <source>
        <strain evidence="7">DSM 9987</strain>
    </source>
</reference>
<dbReference type="EMBL" id="JAQQLI010000019">
    <property type="protein sequence ID" value="MDC7786711.1"/>
    <property type="molecule type" value="Genomic_DNA"/>
</dbReference>
<dbReference type="RefSeq" id="WP_272777559.1">
    <property type="nucleotide sequence ID" value="NZ_JAQQLI010000019.1"/>
</dbReference>
<name>A0ABT5JBF3_RHOTP</name>
<evidence type="ECO:0000256" key="5">
    <source>
        <dbReference type="ARBA" id="ARBA00023136"/>
    </source>
</evidence>